<dbReference type="AlphaFoldDB" id="A0A8I6SC08"/>
<dbReference type="Proteomes" id="UP000494040">
    <property type="component" value="Unassembled WGS sequence"/>
</dbReference>
<name>A0A8I6SC08_CIMLE</name>
<dbReference type="RefSeq" id="XP_014261433.1">
    <property type="nucleotide sequence ID" value="XM_014405947.2"/>
</dbReference>
<protein>
    <submittedName>
        <fullName evidence="1">Uncharacterized protein</fullName>
    </submittedName>
</protein>
<dbReference type="EnsemblMetazoa" id="XM_014405947.2">
    <property type="protein sequence ID" value="XP_014261433.1"/>
    <property type="gene ID" value="LOC106673736"/>
</dbReference>
<dbReference type="GeneID" id="106673736"/>
<proteinExistence type="predicted"/>
<accession>A0A8I6SC08</accession>
<reference evidence="1" key="1">
    <citation type="submission" date="2022-01" db="UniProtKB">
        <authorList>
            <consortium name="EnsemblMetazoa"/>
        </authorList>
    </citation>
    <scope>IDENTIFICATION</scope>
</reference>
<dbReference type="KEGG" id="clec:106673736"/>
<keyword evidence="2" id="KW-1185">Reference proteome</keyword>
<sequence>MLNHANISLLNKMIYNYRKQENHVKEMLQENIQWQNRFQDRLRKEELSSKQKVEIHDTLFNLQKLYKLLQQEQEIFYRQSMECSFQSYEKNISYDSLEKQQHYNKQVQNVIQQQLHILSELLSATFSPSKRRKSASCVTSEVDISLEILNDSVLRNIEQQQQQMLLLEENQPDTKEWKMAEANLKKLKTQQKIHVHLEQNLQRQQFIKRRLRDQVLSQEEYQKYANDMHTLRTQRQQLFQFHESLQDEFNQFKTGSYIKTKNMASDLVCTLALQQTQNLFNYISQQQNVNNVLEQKQTL</sequence>
<evidence type="ECO:0000313" key="2">
    <source>
        <dbReference type="Proteomes" id="UP000494040"/>
    </source>
</evidence>
<organism evidence="1 2">
    <name type="scientific">Cimex lectularius</name>
    <name type="common">Bed bug</name>
    <name type="synonym">Acanthia lectularia</name>
    <dbReference type="NCBI Taxonomy" id="79782"/>
    <lineage>
        <taxon>Eukaryota</taxon>
        <taxon>Metazoa</taxon>
        <taxon>Ecdysozoa</taxon>
        <taxon>Arthropoda</taxon>
        <taxon>Hexapoda</taxon>
        <taxon>Insecta</taxon>
        <taxon>Pterygota</taxon>
        <taxon>Neoptera</taxon>
        <taxon>Paraneoptera</taxon>
        <taxon>Hemiptera</taxon>
        <taxon>Heteroptera</taxon>
        <taxon>Panheteroptera</taxon>
        <taxon>Cimicomorpha</taxon>
        <taxon>Cimicidae</taxon>
        <taxon>Cimex</taxon>
    </lineage>
</organism>
<evidence type="ECO:0000313" key="1">
    <source>
        <dbReference type="EnsemblMetazoa" id="XP_014261433.1"/>
    </source>
</evidence>